<gene>
    <name evidence="2" type="ORF">EDD77_102108</name>
</gene>
<dbReference type="RefSeq" id="WP_058966238.1">
    <property type="nucleotide sequence ID" value="NZ_CABKVM010000019.1"/>
</dbReference>
<feature type="transmembrane region" description="Helical" evidence="1">
    <location>
        <begin position="75"/>
        <end position="96"/>
    </location>
</feature>
<evidence type="ECO:0008006" key="4">
    <source>
        <dbReference type="Google" id="ProtNLM"/>
    </source>
</evidence>
<dbReference type="EMBL" id="SLUM01000002">
    <property type="protein sequence ID" value="TCL61369.1"/>
    <property type="molecule type" value="Genomic_DNA"/>
</dbReference>
<keyword evidence="1" id="KW-0812">Transmembrane</keyword>
<dbReference type="STRING" id="1650663.GCA_001486665_02943"/>
<keyword evidence="1" id="KW-0472">Membrane</keyword>
<sequence>MKEQNGNGFAPSIAQVVSDMKGNRSFQEAIARIRQKLRSSRKRCIGVLLILLGIVLGIVSRAAGGSPSQDFTSGILMGLSAGILLVGILAVLLSFIRRR</sequence>
<protein>
    <recommendedName>
        <fullName evidence="4">Transmembrane protein</fullName>
    </recommendedName>
</protein>
<dbReference type="Proteomes" id="UP000295184">
    <property type="component" value="Unassembled WGS sequence"/>
</dbReference>
<reference evidence="2 3" key="1">
    <citation type="submission" date="2019-03" db="EMBL/GenBank/DDBJ databases">
        <title>Genomic Encyclopedia of Type Strains, Phase IV (KMG-IV): sequencing the most valuable type-strain genomes for metagenomic binning, comparative biology and taxonomic classification.</title>
        <authorList>
            <person name="Goeker M."/>
        </authorList>
    </citation>
    <scope>NUCLEOTIDE SEQUENCE [LARGE SCALE GENOMIC DNA]</scope>
    <source>
        <strain evidence="2 3">DSM 100451</strain>
    </source>
</reference>
<accession>A0A4R1R7A3</accession>
<feature type="transmembrane region" description="Helical" evidence="1">
    <location>
        <begin position="44"/>
        <end position="63"/>
    </location>
</feature>
<dbReference type="AlphaFoldDB" id="A0A4R1R7A3"/>
<evidence type="ECO:0000313" key="3">
    <source>
        <dbReference type="Proteomes" id="UP000295184"/>
    </source>
</evidence>
<proteinExistence type="predicted"/>
<comment type="caution">
    <text evidence="2">The sequence shown here is derived from an EMBL/GenBank/DDBJ whole genome shotgun (WGS) entry which is preliminary data.</text>
</comment>
<evidence type="ECO:0000313" key="2">
    <source>
        <dbReference type="EMBL" id="TCL61369.1"/>
    </source>
</evidence>
<organism evidence="2 3">
    <name type="scientific">Allofournierella massiliensis</name>
    <dbReference type="NCBI Taxonomy" id="1650663"/>
    <lineage>
        <taxon>Bacteria</taxon>
        <taxon>Bacillati</taxon>
        <taxon>Bacillota</taxon>
        <taxon>Clostridia</taxon>
        <taxon>Eubacteriales</taxon>
        <taxon>Oscillospiraceae</taxon>
        <taxon>Allofournierella</taxon>
    </lineage>
</organism>
<dbReference type="OrthoDB" id="3193769at2"/>
<name>A0A4R1R7A3_9FIRM</name>
<evidence type="ECO:0000256" key="1">
    <source>
        <dbReference type="SAM" id="Phobius"/>
    </source>
</evidence>
<keyword evidence="1" id="KW-1133">Transmembrane helix</keyword>